<gene>
    <name evidence="1" type="ORF">L0U88_14385</name>
</gene>
<dbReference type="InterPro" id="IPR014942">
    <property type="entry name" value="AbiEii"/>
</dbReference>
<keyword evidence="2" id="KW-1185">Reference proteome</keyword>
<accession>A0ABS9BLD8</accession>
<evidence type="ECO:0000313" key="2">
    <source>
        <dbReference type="Proteomes" id="UP001200145"/>
    </source>
</evidence>
<dbReference type="Pfam" id="PF08843">
    <property type="entry name" value="AbiEii"/>
    <property type="match status" value="1"/>
</dbReference>
<dbReference type="Proteomes" id="UP001200145">
    <property type="component" value="Unassembled WGS sequence"/>
</dbReference>
<dbReference type="RefSeq" id="WP_234866771.1">
    <property type="nucleotide sequence ID" value="NZ_JAKEVY010000003.1"/>
</dbReference>
<dbReference type="EMBL" id="JAKEVY010000003">
    <property type="protein sequence ID" value="MCF1715823.1"/>
    <property type="molecule type" value="Genomic_DNA"/>
</dbReference>
<dbReference type="GO" id="GO:0016740">
    <property type="term" value="F:transferase activity"/>
    <property type="evidence" value="ECO:0007669"/>
    <property type="project" value="UniProtKB-KW"/>
</dbReference>
<organism evidence="1 2">
    <name type="scientific">Flavihumibacter fluminis</name>
    <dbReference type="NCBI Taxonomy" id="2909236"/>
    <lineage>
        <taxon>Bacteria</taxon>
        <taxon>Pseudomonadati</taxon>
        <taxon>Bacteroidota</taxon>
        <taxon>Chitinophagia</taxon>
        <taxon>Chitinophagales</taxon>
        <taxon>Chitinophagaceae</taxon>
        <taxon>Flavihumibacter</taxon>
    </lineage>
</organism>
<proteinExistence type="predicted"/>
<reference evidence="1 2" key="1">
    <citation type="submission" date="2022-01" db="EMBL/GenBank/DDBJ databases">
        <title>Flavihumibacter sp. nov., isolated from sediment of a river.</title>
        <authorList>
            <person name="Liu H."/>
        </authorList>
    </citation>
    <scope>NUCLEOTIDE SEQUENCE [LARGE SCALE GENOMIC DNA]</scope>
    <source>
        <strain evidence="1 2">RY-1</strain>
    </source>
</reference>
<dbReference type="Gene3D" id="3.10.450.620">
    <property type="entry name" value="JHP933, nucleotidyltransferase-like core domain"/>
    <property type="match status" value="1"/>
</dbReference>
<name>A0ABS9BLD8_9BACT</name>
<evidence type="ECO:0000313" key="1">
    <source>
        <dbReference type="EMBL" id="MCF1715823.1"/>
    </source>
</evidence>
<comment type="caution">
    <text evidence="1">The sequence shown here is derived from an EMBL/GenBank/DDBJ whole genome shotgun (WGS) entry which is preliminary data.</text>
</comment>
<sequence length="264" mass="31269">MIPQAYITEWANYVPWQTTEQVEQDLVICRALVEIFSDEWLASRLAFRGGTALHKLYIQPQPRYSEDIDLVQITAEPFGPIADRLKERLTFLGEPQRKQKENNFTLLYRFESELPPVVNLRLKIETNCREHFTVMGYQQFPFEVKSAWFTGSCSITTYQIEELLGTKLRALYQRRKGRDLFDLYKAISVINRLDINALLNCYNRYMDFVVEHPPTQKLFVQNMELKLKDDAFFGDIKALIRPEEQYEQEKAYERVKVEILEMMK</sequence>
<protein>
    <submittedName>
        <fullName evidence="1">Nucleotidyl transferase AbiEii/AbiGii toxin family protein</fullName>
    </submittedName>
</protein>
<keyword evidence="1" id="KW-0808">Transferase</keyword>